<sequence length="86" mass="9510">MKKKKLETLDIENMILELKSAGALPANMSFTLERTADDELLVRTSTAYPPTATVSQDVVSVEMKTLTEADILKLYRETFGDEAAIS</sequence>
<evidence type="ECO:0000313" key="2">
    <source>
        <dbReference type="Proteomes" id="UP000594468"/>
    </source>
</evidence>
<evidence type="ECO:0000313" key="1">
    <source>
        <dbReference type="EMBL" id="QPC84058.1"/>
    </source>
</evidence>
<protein>
    <submittedName>
        <fullName evidence="1">Uncharacterized protein</fullName>
    </submittedName>
</protein>
<reference evidence="1 2" key="1">
    <citation type="submission" date="2020-02" db="EMBL/GenBank/DDBJ databases">
        <authorList>
            <person name="Zheng R.K."/>
            <person name="Sun C.M."/>
        </authorList>
    </citation>
    <scope>NUCLEOTIDE SEQUENCE [LARGE SCALE GENOMIC DNA]</scope>
    <source>
        <strain evidence="2">rifampicinis</strain>
    </source>
</reference>
<keyword evidence="2" id="KW-1185">Reference proteome</keyword>
<dbReference type="KEGG" id="pmet:G4Y79_06675"/>
<proteinExistence type="predicted"/>
<accession>A0A7S8IGI8</accession>
<gene>
    <name evidence="1" type="ORF">G4Y79_06675</name>
</gene>
<dbReference type="RefSeq" id="WP_195172122.1">
    <property type="nucleotide sequence ID" value="NZ_CP062983.1"/>
</dbReference>
<organism evidence="1 2">
    <name type="scientific">Phototrophicus methaneseepsis</name>
    <dbReference type="NCBI Taxonomy" id="2710758"/>
    <lineage>
        <taxon>Bacteria</taxon>
        <taxon>Bacillati</taxon>
        <taxon>Chloroflexota</taxon>
        <taxon>Candidatus Thermofontia</taxon>
        <taxon>Phototrophicales</taxon>
        <taxon>Phototrophicaceae</taxon>
        <taxon>Phototrophicus</taxon>
    </lineage>
</organism>
<dbReference type="AlphaFoldDB" id="A0A7S8IGI8"/>
<dbReference type="Proteomes" id="UP000594468">
    <property type="component" value="Chromosome"/>
</dbReference>
<dbReference type="EMBL" id="CP062983">
    <property type="protein sequence ID" value="QPC84058.1"/>
    <property type="molecule type" value="Genomic_DNA"/>
</dbReference>
<name>A0A7S8IGI8_9CHLR</name>